<sequence>MCPPGGDERPRKRKFKPKQPKYRPPAPQVTEPIPAPVSAPVPNVPTTTIQKGSRLRRGDGQTVRQHQQPRVQGVAFFEASVPEKSKGRKSAKKDGSEPKGVKLENKANTKEEDIVYTYTPMECEDDDDTNSDPLAPITLNSSPLATETIQSVLGENLDQHLIYVSQWPTVLPSELPRIQPPKEPNDKEVVTDKDKIKDNDDEKKKKKLRPDNDHAEEPRYDEFFKLQPGKIGKYELHQSGKVRLLIGDLVFDVHRGLDCSITQEVAAHQYGKIPEEISILSAVNKKLLVTVRPPDDEETDEDDDDLE</sequence>
<keyword evidence="2" id="KW-0240">DNA-directed RNA polymerase</keyword>
<organism evidence="6">
    <name type="scientific">Aureoumbra lagunensis</name>
    <dbReference type="NCBI Taxonomy" id="44058"/>
    <lineage>
        <taxon>Eukaryota</taxon>
        <taxon>Sar</taxon>
        <taxon>Stramenopiles</taxon>
        <taxon>Ochrophyta</taxon>
        <taxon>Pelagophyceae</taxon>
        <taxon>Pelagomonadales</taxon>
        <taxon>Aureoumbra</taxon>
    </lineage>
</organism>
<feature type="compositionally biased region" description="Basic residues" evidence="5">
    <location>
        <begin position="11"/>
        <end position="21"/>
    </location>
</feature>
<protein>
    <submittedName>
        <fullName evidence="6">Uncharacterized protein</fullName>
    </submittedName>
</protein>
<feature type="compositionally biased region" description="Basic and acidic residues" evidence="5">
    <location>
        <begin position="183"/>
        <end position="219"/>
    </location>
</feature>
<dbReference type="InterPro" id="IPR007811">
    <property type="entry name" value="RPC4"/>
</dbReference>
<dbReference type="PANTHER" id="PTHR13408:SF0">
    <property type="entry name" value="DNA-DIRECTED RNA POLYMERASE III SUBUNIT RPC4"/>
    <property type="match status" value="1"/>
</dbReference>
<dbReference type="GO" id="GO:0003677">
    <property type="term" value="F:DNA binding"/>
    <property type="evidence" value="ECO:0007669"/>
    <property type="project" value="InterPro"/>
</dbReference>
<feature type="region of interest" description="Disordered" evidence="5">
    <location>
        <begin position="174"/>
        <end position="219"/>
    </location>
</feature>
<comment type="subcellular location">
    <subcellularLocation>
        <location evidence="1">Nucleus</location>
    </subcellularLocation>
</comment>
<keyword evidence="4" id="KW-0539">Nucleus</keyword>
<reference evidence="6" key="1">
    <citation type="submission" date="2021-01" db="EMBL/GenBank/DDBJ databases">
        <authorList>
            <person name="Corre E."/>
            <person name="Pelletier E."/>
            <person name="Niang G."/>
            <person name="Scheremetjew M."/>
            <person name="Finn R."/>
            <person name="Kale V."/>
            <person name="Holt S."/>
            <person name="Cochrane G."/>
            <person name="Meng A."/>
            <person name="Brown T."/>
            <person name="Cohen L."/>
        </authorList>
    </citation>
    <scope>NUCLEOTIDE SEQUENCE</scope>
    <source>
        <strain evidence="6">CCMP1510</strain>
    </source>
</reference>
<evidence type="ECO:0000313" key="6">
    <source>
        <dbReference type="EMBL" id="CAE0360897.1"/>
    </source>
</evidence>
<evidence type="ECO:0000256" key="4">
    <source>
        <dbReference type="ARBA" id="ARBA00023242"/>
    </source>
</evidence>
<feature type="compositionally biased region" description="Basic and acidic residues" evidence="5">
    <location>
        <begin position="92"/>
        <end position="113"/>
    </location>
</feature>
<dbReference type="PANTHER" id="PTHR13408">
    <property type="entry name" value="DNA-DIRECTED RNA POLYMERASE III"/>
    <property type="match status" value="1"/>
</dbReference>
<feature type="compositionally biased region" description="Pro residues" evidence="5">
    <location>
        <begin position="22"/>
        <end position="43"/>
    </location>
</feature>
<proteinExistence type="predicted"/>
<dbReference type="EMBL" id="HBIJ01002367">
    <property type="protein sequence ID" value="CAE0360897.1"/>
    <property type="molecule type" value="Transcribed_RNA"/>
</dbReference>
<name>A0A7S3NHN8_9STRA</name>
<gene>
    <name evidence="6" type="ORF">ALAG00032_LOCUS1629</name>
</gene>
<dbReference type="GO" id="GO:0042797">
    <property type="term" value="P:tRNA transcription by RNA polymerase III"/>
    <property type="evidence" value="ECO:0007669"/>
    <property type="project" value="TreeGrafter"/>
</dbReference>
<evidence type="ECO:0000256" key="3">
    <source>
        <dbReference type="ARBA" id="ARBA00023163"/>
    </source>
</evidence>
<dbReference type="Pfam" id="PF05132">
    <property type="entry name" value="RNA_pol_Rpc4"/>
    <property type="match status" value="1"/>
</dbReference>
<feature type="compositionally biased region" description="Basic and acidic residues" evidence="5">
    <location>
        <begin position="1"/>
        <end position="10"/>
    </location>
</feature>
<dbReference type="GO" id="GO:0005666">
    <property type="term" value="C:RNA polymerase III complex"/>
    <property type="evidence" value="ECO:0007669"/>
    <property type="project" value="InterPro"/>
</dbReference>
<evidence type="ECO:0000256" key="2">
    <source>
        <dbReference type="ARBA" id="ARBA00022478"/>
    </source>
</evidence>
<evidence type="ECO:0000256" key="1">
    <source>
        <dbReference type="ARBA" id="ARBA00004123"/>
    </source>
</evidence>
<accession>A0A7S3NHN8</accession>
<feature type="region of interest" description="Disordered" evidence="5">
    <location>
        <begin position="1"/>
        <end position="113"/>
    </location>
</feature>
<dbReference type="AlphaFoldDB" id="A0A7S3NHN8"/>
<keyword evidence="3" id="KW-0804">Transcription</keyword>
<evidence type="ECO:0000256" key="5">
    <source>
        <dbReference type="SAM" id="MobiDB-lite"/>
    </source>
</evidence>